<dbReference type="EC" id="5.4.99.62" evidence="2"/>
<dbReference type="Gene3D" id="3.40.1650.10">
    <property type="entry name" value="RbsD-like domain"/>
    <property type="match status" value="1"/>
</dbReference>
<sequence>MKRSGILNAELSGVLATLGHTDLLLVVDAGFPVPRDAHRIDLALAENLPDLRTVLGLIADELVVEGVVRAENVPTHNPRLDAWLHERFTGAEFTTRPHAEVLGGLARQAKAVVRTGAFEPWGNVGLYCGVDAPRWFGGEGVVVPEEYASRI</sequence>
<dbReference type="EMBL" id="LGCN01000222">
    <property type="protein sequence ID" value="KOT33653.1"/>
    <property type="molecule type" value="Genomic_DNA"/>
</dbReference>
<evidence type="ECO:0000256" key="3">
    <source>
        <dbReference type="ARBA" id="ARBA00022490"/>
    </source>
</evidence>
<evidence type="ECO:0000313" key="7">
    <source>
        <dbReference type="Proteomes" id="UP000037773"/>
    </source>
</evidence>
<evidence type="ECO:0000256" key="5">
    <source>
        <dbReference type="ARBA" id="ARBA00023277"/>
    </source>
</evidence>
<evidence type="ECO:0000256" key="2">
    <source>
        <dbReference type="ARBA" id="ARBA00012862"/>
    </source>
</evidence>
<keyword evidence="7" id="KW-1185">Reference proteome</keyword>
<dbReference type="PATRIC" id="fig|36816.3.peg.6004"/>
<name>A0A0M9X6P1_9ACTN</name>
<gene>
    <name evidence="6" type="ORF">ADK41_27730</name>
</gene>
<dbReference type="GO" id="GO:0048029">
    <property type="term" value="F:monosaccharide binding"/>
    <property type="evidence" value="ECO:0007669"/>
    <property type="project" value="InterPro"/>
</dbReference>
<dbReference type="GO" id="GO:0062193">
    <property type="term" value="F:D-ribose pyranase activity"/>
    <property type="evidence" value="ECO:0007669"/>
    <property type="project" value="UniProtKB-EC"/>
</dbReference>
<keyword evidence="4" id="KW-0413">Isomerase</keyword>
<dbReference type="InterPro" id="IPR007721">
    <property type="entry name" value="RbsD_FucU"/>
</dbReference>
<dbReference type="InterPro" id="IPR023064">
    <property type="entry name" value="D-ribose_pyranase"/>
</dbReference>
<evidence type="ECO:0000256" key="1">
    <source>
        <dbReference type="ARBA" id="ARBA00000223"/>
    </source>
</evidence>
<reference evidence="6 7" key="1">
    <citation type="submission" date="2015-07" db="EMBL/GenBank/DDBJ databases">
        <authorList>
            <person name="Noorani M."/>
        </authorList>
    </citation>
    <scope>NUCLEOTIDE SEQUENCE [LARGE SCALE GENOMIC DNA]</scope>
    <source>
        <strain evidence="6 7">NRRL B-24567</strain>
    </source>
</reference>
<keyword evidence="5" id="KW-0119">Carbohydrate metabolism</keyword>
<keyword evidence="3" id="KW-0963">Cytoplasm</keyword>
<dbReference type="Pfam" id="PF05025">
    <property type="entry name" value="RbsD_FucU"/>
    <property type="match status" value="1"/>
</dbReference>
<organism evidence="6 7">
    <name type="scientific">Streptomyces caelestis</name>
    <dbReference type="NCBI Taxonomy" id="36816"/>
    <lineage>
        <taxon>Bacteria</taxon>
        <taxon>Bacillati</taxon>
        <taxon>Actinomycetota</taxon>
        <taxon>Actinomycetes</taxon>
        <taxon>Kitasatosporales</taxon>
        <taxon>Streptomycetaceae</taxon>
        <taxon>Streptomyces</taxon>
    </lineage>
</organism>
<accession>A0A0M9X6P1</accession>
<dbReference type="Proteomes" id="UP000037773">
    <property type="component" value="Unassembled WGS sequence"/>
</dbReference>
<dbReference type="PANTHER" id="PTHR37831:SF1">
    <property type="entry name" value="D-RIBOSE PYRANASE"/>
    <property type="match status" value="1"/>
</dbReference>
<comment type="catalytic activity">
    <reaction evidence="1">
        <text>beta-D-ribopyranose = beta-D-ribofuranose</text>
        <dbReference type="Rhea" id="RHEA:25432"/>
        <dbReference type="ChEBI" id="CHEBI:27476"/>
        <dbReference type="ChEBI" id="CHEBI:47002"/>
        <dbReference type="EC" id="5.4.99.62"/>
    </reaction>
</comment>
<proteinExistence type="predicted"/>
<dbReference type="AlphaFoldDB" id="A0A0M9X6P1"/>
<dbReference type="OrthoDB" id="9805009at2"/>
<dbReference type="SUPFAM" id="SSF102546">
    <property type="entry name" value="RbsD-like"/>
    <property type="match status" value="1"/>
</dbReference>
<dbReference type="InterPro" id="IPR023750">
    <property type="entry name" value="RbsD-like_sf"/>
</dbReference>
<comment type="caution">
    <text evidence="6">The sequence shown here is derived from an EMBL/GenBank/DDBJ whole genome shotgun (WGS) entry which is preliminary data.</text>
</comment>
<dbReference type="GO" id="GO:0005829">
    <property type="term" value="C:cytosol"/>
    <property type="evidence" value="ECO:0007669"/>
    <property type="project" value="TreeGrafter"/>
</dbReference>
<dbReference type="PANTHER" id="PTHR37831">
    <property type="entry name" value="D-RIBOSE PYRANASE"/>
    <property type="match status" value="1"/>
</dbReference>
<dbReference type="GO" id="GO:0019303">
    <property type="term" value="P:D-ribose catabolic process"/>
    <property type="evidence" value="ECO:0007669"/>
    <property type="project" value="TreeGrafter"/>
</dbReference>
<evidence type="ECO:0000313" key="6">
    <source>
        <dbReference type="EMBL" id="KOT33653.1"/>
    </source>
</evidence>
<dbReference type="RefSeq" id="WP_030831828.1">
    <property type="nucleotide sequence ID" value="NZ_JBFBKA010000043.1"/>
</dbReference>
<dbReference type="GO" id="GO:0016872">
    <property type="term" value="F:intramolecular lyase activity"/>
    <property type="evidence" value="ECO:0007669"/>
    <property type="project" value="InterPro"/>
</dbReference>
<evidence type="ECO:0000256" key="4">
    <source>
        <dbReference type="ARBA" id="ARBA00023235"/>
    </source>
</evidence>
<dbReference type="NCBIfam" id="NF008761">
    <property type="entry name" value="PRK11797.1"/>
    <property type="match status" value="1"/>
</dbReference>
<protein>
    <recommendedName>
        <fullName evidence="2">D-ribose pyranase</fullName>
        <ecNumber evidence="2">5.4.99.62</ecNumber>
    </recommendedName>
</protein>